<reference evidence="1 2" key="1">
    <citation type="submission" date="2016-07" db="EMBL/GenBank/DDBJ databases">
        <title>Acinetobacter sp. ANC 4603.</title>
        <authorList>
            <person name="Radolfova-Krizova L."/>
            <person name="Nemec A."/>
        </authorList>
    </citation>
    <scope>NUCLEOTIDE SEQUENCE [LARGE SCALE GENOMIC DNA]</scope>
    <source>
        <strain evidence="1 2">ANC 4603</strain>
    </source>
</reference>
<dbReference type="InterPro" id="IPR016084">
    <property type="entry name" value="Haem_Oase-like_multi-hlx"/>
</dbReference>
<accession>A0A1C3CVL3</accession>
<name>A0A1C3CVL3_9GAMM</name>
<protein>
    <submittedName>
        <fullName evidence="1">TENA/THI-4 domain protein</fullName>
    </submittedName>
</protein>
<evidence type="ECO:0000313" key="1">
    <source>
        <dbReference type="EMBL" id="ODA12723.1"/>
    </source>
</evidence>
<dbReference type="EMBL" id="MBDL01000010">
    <property type="protein sequence ID" value="ODA12723.1"/>
    <property type="molecule type" value="Genomic_DNA"/>
</dbReference>
<organism evidence="1 2">
    <name type="scientific">Acinetobacter celticus</name>
    <dbReference type="NCBI Taxonomy" id="1891224"/>
    <lineage>
        <taxon>Bacteria</taxon>
        <taxon>Pseudomonadati</taxon>
        <taxon>Pseudomonadota</taxon>
        <taxon>Gammaproteobacteria</taxon>
        <taxon>Moraxellales</taxon>
        <taxon>Moraxellaceae</taxon>
        <taxon>Acinetobacter</taxon>
    </lineage>
</organism>
<keyword evidence="2" id="KW-1185">Reference proteome</keyword>
<dbReference type="RefSeq" id="WP_068888155.1">
    <property type="nucleotide sequence ID" value="NZ_CBCRUU010000004.1"/>
</dbReference>
<dbReference type="SUPFAM" id="SSF48613">
    <property type="entry name" value="Heme oxygenase-like"/>
    <property type="match status" value="1"/>
</dbReference>
<dbReference type="OrthoDB" id="3523588at2"/>
<comment type="caution">
    <text evidence="1">The sequence shown here is derived from an EMBL/GenBank/DDBJ whole genome shotgun (WGS) entry which is preliminary data.</text>
</comment>
<evidence type="ECO:0000313" key="2">
    <source>
        <dbReference type="Proteomes" id="UP000186553"/>
    </source>
</evidence>
<dbReference type="Proteomes" id="UP000186553">
    <property type="component" value="Unassembled WGS sequence"/>
</dbReference>
<sequence length="251" mass="29116">MTALYKKDVNHLKITPHTTWSQQFWEELTPYKDRISDHPFFMNMANGQLTLKSFRYALLNFYPLVAHFPSLMGLALAKATHFSEFGVTETRDWLIQNIKVEERHLNWYRDWAGGFGIALDELDRVQPPAPMNAVNHYLWNINTRGTLVESLAATNLAIEWATGDWSNKVYQGIHAYTDHPEVSINKRTIAWLRAHAHYDDLHPVEAMELIKLLCGENIELRDKAFNAVKNGLAYYEMALDECYKVQQEDCL</sequence>
<gene>
    <name evidence="1" type="ORF">BBP83_09185</name>
</gene>
<dbReference type="Pfam" id="PF14518">
    <property type="entry name" value="Haem_oxygenas_2"/>
    <property type="match status" value="1"/>
</dbReference>
<dbReference type="STRING" id="1891224.BBP83_09185"/>
<proteinExistence type="predicted"/>
<dbReference type="Gene3D" id="1.20.910.10">
    <property type="entry name" value="Heme oxygenase-like"/>
    <property type="match status" value="1"/>
</dbReference>
<dbReference type="AlphaFoldDB" id="A0A1C3CVL3"/>